<keyword evidence="1" id="KW-1133">Transmembrane helix</keyword>
<accession>A0A197JMZ7</accession>
<gene>
    <name evidence="2" type="ORF">K457DRAFT_696967</name>
</gene>
<evidence type="ECO:0000313" key="2">
    <source>
        <dbReference type="EMBL" id="OAQ26530.1"/>
    </source>
</evidence>
<dbReference type="AlphaFoldDB" id="A0A197JMZ7"/>
<name>A0A197JMZ7_9FUNG</name>
<dbReference type="PROSITE" id="PS51257">
    <property type="entry name" value="PROKAR_LIPOPROTEIN"/>
    <property type="match status" value="1"/>
</dbReference>
<dbReference type="Proteomes" id="UP000078512">
    <property type="component" value="Unassembled WGS sequence"/>
</dbReference>
<keyword evidence="1" id="KW-0472">Membrane</keyword>
<feature type="transmembrane region" description="Helical" evidence="1">
    <location>
        <begin position="6"/>
        <end position="26"/>
    </location>
</feature>
<keyword evidence="1" id="KW-0812">Transmembrane</keyword>
<evidence type="ECO:0000313" key="3">
    <source>
        <dbReference type="Proteomes" id="UP000078512"/>
    </source>
</evidence>
<organism evidence="2 3">
    <name type="scientific">Linnemannia elongata AG-77</name>
    <dbReference type="NCBI Taxonomy" id="1314771"/>
    <lineage>
        <taxon>Eukaryota</taxon>
        <taxon>Fungi</taxon>
        <taxon>Fungi incertae sedis</taxon>
        <taxon>Mucoromycota</taxon>
        <taxon>Mortierellomycotina</taxon>
        <taxon>Mortierellomycetes</taxon>
        <taxon>Mortierellales</taxon>
        <taxon>Mortierellaceae</taxon>
        <taxon>Linnemannia</taxon>
    </lineage>
</organism>
<sequence length="156" mass="18637">MLRAFFRFFDCCFFLFFSFSCLRWFFRRGSLFFSLYSFFIVFFPIALLFFFLFYFFLQCCILRLFFFFFPFPKKVSSIALLPSYFLAPPHLPSSRLANKNACYIIPNEHCANHHLFSLSRPVVSLNQPIKTSRVLGKQRPHSLMKNRVIIDDDVLI</sequence>
<keyword evidence="3" id="KW-1185">Reference proteome</keyword>
<dbReference type="EMBL" id="KV442066">
    <property type="protein sequence ID" value="OAQ26530.1"/>
    <property type="molecule type" value="Genomic_DNA"/>
</dbReference>
<reference evidence="2 3" key="1">
    <citation type="submission" date="2016-05" db="EMBL/GenBank/DDBJ databases">
        <title>Genome sequencing reveals origins of a unique bacterial endosymbiosis in the earliest lineages of terrestrial Fungi.</title>
        <authorList>
            <consortium name="DOE Joint Genome Institute"/>
            <person name="Uehling J."/>
            <person name="Gryganskyi A."/>
            <person name="Hameed K."/>
            <person name="Tschaplinski T."/>
            <person name="Misztal P."/>
            <person name="Wu S."/>
            <person name="Desiro A."/>
            <person name="Vande Pol N."/>
            <person name="Du Z.-Y."/>
            <person name="Zienkiewicz A."/>
            <person name="Zienkiewicz K."/>
            <person name="Morin E."/>
            <person name="Tisserant E."/>
            <person name="Splivallo R."/>
            <person name="Hainaut M."/>
            <person name="Henrissat B."/>
            <person name="Ohm R."/>
            <person name="Kuo A."/>
            <person name="Yan J."/>
            <person name="Lipzen A."/>
            <person name="Nolan M."/>
            <person name="Labutti K."/>
            <person name="Barry K."/>
            <person name="Goldstein A."/>
            <person name="Labbe J."/>
            <person name="Schadt C."/>
            <person name="Tuskan G."/>
            <person name="Grigoriev I."/>
            <person name="Martin F."/>
            <person name="Vilgalys R."/>
            <person name="Bonito G."/>
        </authorList>
    </citation>
    <scope>NUCLEOTIDE SEQUENCE [LARGE SCALE GENOMIC DNA]</scope>
    <source>
        <strain evidence="2 3">AG-77</strain>
    </source>
</reference>
<protein>
    <submittedName>
        <fullName evidence="2">Uncharacterized protein</fullName>
    </submittedName>
</protein>
<feature type="transmembrane region" description="Helical" evidence="1">
    <location>
        <begin position="33"/>
        <end position="57"/>
    </location>
</feature>
<proteinExistence type="predicted"/>
<evidence type="ECO:0000256" key="1">
    <source>
        <dbReference type="SAM" id="Phobius"/>
    </source>
</evidence>